<evidence type="ECO:0000256" key="5">
    <source>
        <dbReference type="ARBA" id="ARBA00022553"/>
    </source>
</evidence>
<dbReference type="SUPFAM" id="SSF47384">
    <property type="entry name" value="Homodimeric domain of signal transducing histidine kinase"/>
    <property type="match status" value="1"/>
</dbReference>
<dbReference type="InterPro" id="IPR007895">
    <property type="entry name" value="MASE1"/>
</dbReference>
<feature type="transmembrane region" description="Helical" evidence="11">
    <location>
        <begin position="19"/>
        <end position="38"/>
    </location>
</feature>
<evidence type="ECO:0000256" key="1">
    <source>
        <dbReference type="ARBA" id="ARBA00000085"/>
    </source>
</evidence>
<dbReference type="EMBL" id="JAUFPU010000001">
    <property type="protein sequence ID" value="MDN3575398.1"/>
    <property type="molecule type" value="Genomic_DNA"/>
</dbReference>
<keyword evidence="5" id="KW-0597">Phosphoprotein</keyword>
<dbReference type="SUPFAM" id="SSF55874">
    <property type="entry name" value="ATPase domain of HSP90 chaperone/DNA topoisomerase II/histidine kinase"/>
    <property type="match status" value="1"/>
</dbReference>
<protein>
    <recommendedName>
        <fullName evidence="3">histidine kinase</fullName>
        <ecNumber evidence="3">2.7.13.3</ecNumber>
    </recommendedName>
</protein>
<feature type="transmembrane region" description="Helical" evidence="11">
    <location>
        <begin position="132"/>
        <end position="153"/>
    </location>
</feature>
<dbReference type="InterPro" id="IPR036097">
    <property type="entry name" value="HisK_dim/P_sf"/>
</dbReference>
<evidence type="ECO:0000256" key="2">
    <source>
        <dbReference type="ARBA" id="ARBA00004651"/>
    </source>
</evidence>
<dbReference type="InterPro" id="IPR003594">
    <property type="entry name" value="HATPase_dom"/>
</dbReference>
<dbReference type="InterPro" id="IPR005467">
    <property type="entry name" value="His_kinase_dom"/>
</dbReference>
<dbReference type="GO" id="GO:0005524">
    <property type="term" value="F:ATP binding"/>
    <property type="evidence" value="ECO:0007669"/>
    <property type="project" value="UniProtKB-KW"/>
</dbReference>
<feature type="transmembrane region" description="Helical" evidence="11">
    <location>
        <begin position="44"/>
        <end position="62"/>
    </location>
</feature>
<dbReference type="EC" id="2.7.13.3" evidence="3"/>
<keyword evidence="10 11" id="KW-0472">Membrane</keyword>
<keyword evidence="9 11" id="KW-1133">Transmembrane helix</keyword>
<evidence type="ECO:0000256" key="8">
    <source>
        <dbReference type="ARBA" id="ARBA00022777"/>
    </source>
</evidence>
<dbReference type="Proteomes" id="UP001180081">
    <property type="component" value="Unassembled WGS sequence"/>
</dbReference>
<evidence type="ECO:0000256" key="9">
    <source>
        <dbReference type="ARBA" id="ARBA00022989"/>
    </source>
</evidence>
<evidence type="ECO:0000256" key="11">
    <source>
        <dbReference type="SAM" id="Phobius"/>
    </source>
</evidence>
<dbReference type="InterPro" id="IPR035965">
    <property type="entry name" value="PAS-like_dom_sf"/>
</dbReference>
<dbReference type="SMART" id="SM00388">
    <property type="entry name" value="HisKA"/>
    <property type="match status" value="1"/>
</dbReference>
<accession>A0ABT8B1I7</accession>
<comment type="caution">
    <text evidence="13">The sequence shown here is derived from an EMBL/GenBank/DDBJ whole genome shotgun (WGS) entry which is preliminary data.</text>
</comment>
<name>A0ABT8B1I7_9NEIS</name>
<dbReference type="Pfam" id="PF02518">
    <property type="entry name" value="HATPase_c"/>
    <property type="match status" value="1"/>
</dbReference>
<gene>
    <name evidence="13" type="ORF">QWZ03_01245</name>
</gene>
<dbReference type="Gene3D" id="3.30.450.20">
    <property type="entry name" value="PAS domain"/>
    <property type="match status" value="1"/>
</dbReference>
<dbReference type="PROSITE" id="PS50109">
    <property type="entry name" value="HIS_KIN"/>
    <property type="match status" value="1"/>
</dbReference>
<dbReference type="Pfam" id="PF00512">
    <property type="entry name" value="HisKA"/>
    <property type="match status" value="1"/>
</dbReference>
<keyword evidence="13" id="KW-0547">Nucleotide-binding</keyword>
<keyword evidence="14" id="KW-1185">Reference proteome</keyword>
<feature type="transmembrane region" description="Helical" evidence="11">
    <location>
        <begin position="274"/>
        <end position="293"/>
    </location>
</feature>
<feature type="transmembrane region" description="Helical" evidence="11">
    <location>
        <begin position="69"/>
        <end position="86"/>
    </location>
</feature>
<keyword evidence="4" id="KW-1003">Cell membrane</keyword>
<reference evidence="13" key="2">
    <citation type="submission" date="2023-06" db="EMBL/GenBank/DDBJ databases">
        <authorList>
            <person name="Lucena T."/>
            <person name="Sun Q."/>
        </authorList>
    </citation>
    <scope>NUCLEOTIDE SEQUENCE</scope>
    <source>
        <strain evidence="13">CECT 7703</strain>
    </source>
</reference>
<dbReference type="Pfam" id="PF05231">
    <property type="entry name" value="MASE1"/>
    <property type="match status" value="1"/>
</dbReference>
<evidence type="ECO:0000256" key="3">
    <source>
        <dbReference type="ARBA" id="ARBA00012438"/>
    </source>
</evidence>
<evidence type="ECO:0000256" key="7">
    <source>
        <dbReference type="ARBA" id="ARBA00022692"/>
    </source>
</evidence>
<dbReference type="Gene3D" id="3.30.565.10">
    <property type="entry name" value="Histidine kinase-like ATPase, C-terminal domain"/>
    <property type="match status" value="1"/>
</dbReference>
<comment type="catalytic activity">
    <reaction evidence="1">
        <text>ATP + protein L-histidine = ADP + protein N-phospho-L-histidine.</text>
        <dbReference type="EC" id="2.7.13.3"/>
    </reaction>
</comment>
<dbReference type="PRINTS" id="PR00344">
    <property type="entry name" value="BCTRLSENSOR"/>
</dbReference>
<evidence type="ECO:0000256" key="10">
    <source>
        <dbReference type="ARBA" id="ARBA00023136"/>
    </source>
</evidence>
<dbReference type="InterPro" id="IPR003661">
    <property type="entry name" value="HisK_dim/P_dom"/>
</dbReference>
<dbReference type="RefSeq" id="WP_290331063.1">
    <property type="nucleotide sequence ID" value="NZ_JAUFPU010000001.1"/>
</dbReference>
<dbReference type="CDD" id="cd00082">
    <property type="entry name" value="HisKA"/>
    <property type="match status" value="1"/>
</dbReference>
<dbReference type="SUPFAM" id="SSF55785">
    <property type="entry name" value="PYP-like sensor domain (PAS domain)"/>
    <property type="match status" value="1"/>
</dbReference>
<dbReference type="SMART" id="SM00387">
    <property type="entry name" value="HATPase_c"/>
    <property type="match status" value="1"/>
</dbReference>
<reference evidence="13" key="1">
    <citation type="journal article" date="2014" name="Int. J. Syst. Evol. Microbiol.">
        <title>Complete genome of a new Firmicutes species belonging to the dominant human colonic microbiota ('Ruminococcus bicirculans') reveals two chromosomes and a selective capacity to utilize plant glucans.</title>
        <authorList>
            <consortium name="NISC Comparative Sequencing Program"/>
            <person name="Wegmann U."/>
            <person name="Louis P."/>
            <person name="Goesmann A."/>
            <person name="Henrissat B."/>
            <person name="Duncan S.H."/>
            <person name="Flint H.J."/>
        </authorList>
    </citation>
    <scope>NUCLEOTIDE SEQUENCE</scope>
    <source>
        <strain evidence="13">CECT 7703</strain>
    </source>
</reference>
<proteinExistence type="predicted"/>
<dbReference type="InterPro" id="IPR036890">
    <property type="entry name" value="HATPase_C_sf"/>
</dbReference>
<keyword evidence="7 11" id="KW-0812">Transmembrane</keyword>
<evidence type="ECO:0000313" key="13">
    <source>
        <dbReference type="EMBL" id="MDN3575398.1"/>
    </source>
</evidence>
<organism evidence="13 14">
    <name type="scientific">Chitinimonas viridis</name>
    <dbReference type="NCBI Taxonomy" id="664880"/>
    <lineage>
        <taxon>Bacteria</taxon>
        <taxon>Pseudomonadati</taxon>
        <taxon>Pseudomonadota</taxon>
        <taxon>Betaproteobacteria</taxon>
        <taxon>Neisseriales</taxon>
        <taxon>Chitinibacteraceae</taxon>
        <taxon>Chitinimonas</taxon>
    </lineage>
</organism>
<keyword evidence="13" id="KW-0067">ATP-binding</keyword>
<keyword evidence="6" id="KW-0808">Transferase</keyword>
<dbReference type="PANTHER" id="PTHR43047">
    <property type="entry name" value="TWO-COMPONENT HISTIDINE PROTEIN KINASE"/>
    <property type="match status" value="1"/>
</dbReference>
<evidence type="ECO:0000256" key="4">
    <source>
        <dbReference type="ARBA" id="ARBA00022475"/>
    </source>
</evidence>
<feature type="transmembrane region" description="Helical" evidence="11">
    <location>
        <begin position="165"/>
        <end position="184"/>
    </location>
</feature>
<dbReference type="InterPro" id="IPR004358">
    <property type="entry name" value="Sig_transdc_His_kin-like_C"/>
</dbReference>
<evidence type="ECO:0000256" key="6">
    <source>
        <dbReference type="ARBA" id="ARBA00022679"/>
    </source>
</evidence>
<feature type="domain" description="Histidine kinase" evidence="12">
    <location>
        <begin position="449"/>
        <end position="668"/>
    </location>
</feature>
<comment type="subcellular location">
    <subcellularLocation>
        <location evidence="2">Cell membrane</location>
        <topology evidence="2">Multi-pass membrane protein</topology>
    </subcellularLocation>
</comment>
<sequence>MPLQCESHPVASLTHGSRLACSILLWSLACGVLAWLSLYLSRHGGGVASLWFANAVAIASLLQRPLAEWPVRLLALGLVIALANLLMGSSWLQALCFAPANLLEIGVAVYLFQRHVQSGGWSDNPTSLLRCFLACGVIPGLFGASAGALVLLANDIGPLAKVWSTWYVSSLVGAMTVLPFCLQLRFTGLPFLRAEVVSRPTLAWLFACLSFQVLVQLKMPYPLVALLAPLVIAAVYLPFGSMAFVVAVCAITQSLLMGLGVMPLPPLTAEWQLLLVYATLALTFIVPLILASATRQNSLRQMALVRAESAAHASNLRLEQHQQLLDEASRLALLGAWEESGDGQYHWSRALFSLLDQSDKAPPGWEQLLPRFEPESATLLQQALLEARTQQRPWDIELTYLGQGGRRVQLRHIGQGRWSADGVYRLWGVVQDITAQRELDELKSHFVSATSHELRTPLTALHGALEMLAYTQAEALPAQAADLLEIARLNSRRLTQLIQTILDFEKIRLGKLEVQLTSVDMRALTLAVVRELQPYAAGFEVRFEVDSGRAPLLALADAGRVMQIMTNLLSNAAKFSLQHGVVSVALYEDASDVYWRVGNGGEPISVEMQQRLFQPFSQGDRRDGRQHYGTGLGLSISQAMAHAMQGEITCTSDTVIGTVFTLRLPKQGVG</sequence>
<keyword evidence="8" id="KW-0418">Kinase</keyword>
<dbReference type="PANTHER" id="PTHR43047:SF72">
    <property type="entry name" value="OSMOSENSING HISTIDINE PROTEIN KINASE SLN1"/>
    <property type="match status" value="1"/>
</dbReference>
<evidence type="ECO:0000259" key="12">
    <source>
        <dbReference type="PROSITE" id="PS50109"/>
    </source>
</evidence>
<feature type="transmembrane region" description="Helical" evidence="11">
    <location>
        <begin position="92"/>
        <end position="112"/>
    </location>
</feature>
<dbReference type="Gene3D" id="1.10.287.130">
    <property type="match status" value="1"/>
</dbReference>
<feature type="transmembrane region" description="Helical" evidence="11">
    <location>
        <begin position="196"/>
        <end position="215"/>
    </location>
</feature>
<evidence type="ECO:0000313" key="14">
    <source>
        <dbReference type="Proteomes" id="UP001180081"/>
    </source>
</evidence>